<organism evidence="1">
    <name type="scientific">Octopus bimaculoides</name>
    <name type="common">California two-spotted octopus</name>
    <dbReference type="NCBI Taxonomy" id="37653"/>
    <lineage>
        <taxon>Eukaryota</taxon>
        <taxon>Metazoa</taxon>
        <taxon>Spiralia</taxon>
        <taxon>Lophotrochozoa</taxon>
        <taxon>Mollusca</taxon>
        <taxon>Cephalopoda</taxon>
        <taxon>Coleoidea</taxon>
        <taxon>Octopodiformes</taxon>
        <taxon>Octopoda</taxon>
        <taxon>Incirrata</taxon>
        <taxon>Octopodidae</taxon>
        <taxon>Octopus</taxon>
    </lineage>
</organism>
<protein>
    <submittedName>
        <fullName evidence="1">Uncharacterized protein</fullName>
    </submittedName>
</protein>
<sequence length="51" mass="5968">MLQQHGSMHLHAATCKVPQEVYKQTRHRNRNLSVCFTMKCTLLRITKTDIV</sequence>
<gene>
    <name evidence="1" type="ORF">OCBIM_22013680mg</name>
</gene>
<evidence type="ECO:0000313" key="1">
    <source>
        <dbReference type="EMBL" id="KOF89075.1"/>
    </source>
</evidence>
<dbReference type="AlphaFoldDB" id="A0A0L8HJX2"/>
<proteinExistence type="predicted"/>
<reference evidence="1" key="1">
    <citation type="submission" date="2015-07" db="EMBL/GenBank/DDBJ databases">
        <title>MeaNS - Measles Nucleotide Surveillance Program.</title>
        <authorList>
            <person name="Tran T."/>
            <person name="Druce J."/>
        </authorList>
    </citation>
    <scope>NUCLEOTIDE SEQUENCE</scope>
    <source>
        <strain evidence="1">UCB-OBI-ISO-001</strain>
        <tissue evidence="1">Gonad</tissue>
    </source>
</reference>
<name>A0A0L8HJX2_OCTBM</name>
<dbReference type="EMBL" id="KQ418045">
    <property type="protein sequence ID" value="KOF89075.1"/>
    <property type="molecule type" value="Genomic_DNA"/>
</dbReference>
<accession>A0A0L8HJX2</accession>